<keyword evidence="6 7" id="KW-0539">Nucleus</keyword>
<dbReference type="GO" id="GO:0000460">
    <property type="term" value="P:maturation of 5.8S rRNA"/>
    <property type="evidence" value="ECO:0007669"/>
    <property type="project" value="TreeGrafter"/>
</dbReference>
<keyword evidence="9" id="KW-1185">Reference proteome</keyword>
<dbReference type="PANTHER" id="PTHR15341:SF3">
    <property type="entry name" value="NUCLEAR NUCLEIC ACID-BINDING PROTEIN C1D"/>
    <property type="match status" value="1"/>
</dbReference>
<dbReference type="GO" id="GO:0003723">
    <property type="term" value="F:RNA binding"/>
    <property type="evidence" value="ECO:0007669"/>
    <property type="project" value="UniProtKB-UniRule"/>
</dbReference>
<dbReference type="GO" id="GO:0005737">
    <property type="term" value="C:cytoplasm"/>
    <property type="evidence" value="ECO:0007669"/>
    <property type="project" value="UniProtKB-SubCell"/>
</dbReference>
<evidence type="ECO:0000256" key="8">
    <source>
        <dbReference type="SAM" id="MobiDB-lite"/>
    </source>
</evidence>
<evidence type="ECO:0000256" key="2">
    <source>
        <dbReference type="ARBA" id="ARBA00009154"/>
    </source>
</evidence>
<dbReference type="Pfam" id="PF04000">
    <property type="entry name" value="Sas10_Utp3"/>
    <property type="match status" value="1"/>
</dbReference>
<accession>A0A6J1PKD9</accession>
<dbReference type="GO" id="GO:0000178">
    <property type="term" value="C:exosome (RNase complex)"/>
    <property type="evidence" value="ECO:0007669"/>
    <property type="project" value="TreeGrafter"/>
</dbReference>
<keyword evidence="7" id="KW-0963">Cytoplasm</keyword>
<keyword evidence="7" id="KW-0238">DNA-binding</keyword>
<protein>
    <recommendedName>
        <fullName evidence="3 7">Nuclear nucleic acid-binding protein C1D</fullName>
    </recommendedName>
</protein>
<evidence type="ECO:0000313" key="9">
    <source>
        <dbReference type="Proteomes" id="UP000504618"/>
    </source>
</evidence>
<dbReference type="GeneID" id="112453257"/>
<dbReference type="GO" id="GO:0010468">
    <property type="term" value="P:regulation of gene expression"/>
    <property type="evidence" value="ECO:0007669"/>
    <property type="project" value="TreeGrafter"/>
</dbReference>
<comment type="function">
    <text evidence="7">Plays a role in the recruitment of the exosome to pre-rRNA to mediate the 3'-5' end processing of the 5.8S rRNA.</text>
</comment>
<reference evidence="10" key="1">
    <citation type="submission" date="2025-08" db="UniProtKB">
        <authorList>
            <consortium name="RefSeq"/>
        </authorList>
    </citation>
    <scope>IDENTIFICATION</scope>
    <source>
        <tissue evidence="10">Whole body</tissue>
    </source>
</reference>
<keyword evidence="4 7" id="KW-0698">rRNA processing</keyword>
<dbReference type="OrthoDB" id="1421013at2759"/>
<dbReference type="InterPro" id="IPR007146">
    <property type="entry name" value="Sas10/Utp3/C1D"/>
</dbReference>
<proteinExistence type="inferred from homology"/>
<dbReference type="InterPro" id="IPR011082">
    <property type="entry name" value="Exosome-assoc_fac/DNA_repair"/>
</dbReference>
<comment type="similarity">
    <text evidence="2 7">Belongs to the C1D family.</text>
</comment>
<evidence type="ECO:0000313" key="10">
    <source>
        <dbReference type="RefSeq" id="XP_024869650.1"/>
    </source>
</evidence>
<evidence type="ECO:0000256" key="5">
    <source>
        <dbReference type="ARBA" id="ARBA00022884"/>
    </source>
</evidence>
<feature type="region of interest" description="Disordered" evidence="8">
    <location>
        <begin position="125"/>
        <end position="144"/>
    </location>
</feature>
<dbReference type="AlphaFoldDB" id="A0A6J1PKD9"/>
<name>A0A6J1PKD9_9HYME</name>
<organism evidence="9 10">
    <name type="scientific">Temnothorax curvispinosus</name>
    <dbReference type="NCBI Taxonomy" id="300111"/>
    <lineage>
        <taxon>Eukaryota</taxon>
        <taxon>Metazoa</taxon>
        <taxon>Ecdysozoa</taxon>
        <taxon>Arthropoda</taxon>
        <taxon>Hexapoda</taxon>
        <taxon>Insecta</taxon>
        <taxon>Pterygota</taxon>
        <taxon>Neoptera</taxon>
        <taxon>Endopterygota</taxon>
        <taxon>Hymenoptera</taxon>
        <taxon>Apocrita</taxon>
        <taxon>Aculeata</taxon>
        <taxon>Formicoidea</taxon>
        <taxon>Formicidae</taxon>
        <taxon>Myrmicinae</taxon>
        <taxon>Temnothorax</taxon>
    </lineage>
</organism>
<gene>
    <name evidence="10" type="primary">LOC112453257</name>
</gene>
<dbReference type="GO" id="GO:0005730">
    <property type="term" value="C:nucleolus"/>
    <property type="evidence" value="ECO:0007669"/>
    <property type="project" value="UniProtKB-SubCell"/>
</dbReference>
<evidence type="ECO:0000256" key="3">
    <source>
        <dbReference type="ARBA" id="ARBA00015212"/>
    </source>
</evidence>
<evidence type="ECO:0000256" key="6">
    <source>
        <dbReference type="ARBA" id="ARBA00023242"/>
    </source>
</evidence>
<dbReference type="PANTHER" id="PTHR15341">
    <property type="entry name" value="SUN-COR STEROID HORMONE RECEPTOR CO-REPRESSOR"/>
    <property type="match status" value="1"/>
</dbReference>
<comment type="subunit">
    <text evidence="7">Monomer and homodimer.</text>
</comment>
<sequence>MDSEFEELSHDTNIRARLKQFSEAAFKIQDMVELASDPSLFDKLSKPDKIKYNLLLSYSLNSLFWMHLRAEGIDPSNHRIRSENERLKRAMVRAKQISDKNTLMPRINKDAAKRFVRNSLWELKQKKHKSTEEKIEESEKSPTL</sequence>
<dbReference type="Proteomes" id="UP000504618">
    <property type="component" value="Unplaced"/>
</dbReference>
<feature type="compositionally biased region" description="Basic and acidic residues" evidence="8">
    <location>
        <begin position="130"/>
        <end position="144"/>
    </location>
</feature>
<dbReference type="GO" id="GO:0003677">
    <property type="term" value="F:DNA binding"/>
    <property type="evidence" value="ECO:0007669"/>
    <property type="project" value="UniProtKB-KW"/>
</dbReference>
<keyword evidence="5 7" id="KW-0694">RNA-binding</keyword>
<dbReference type="RefSeq" id="XP_024869650.1">
    <property type="nucleotide sequence ID" value="XM_025013882.1"/>
</dbReference>
<evidence type="ECO:0000256" key="7">
    <source>
        <dbReference type="RuleBase" id="RU368003"/>
    </source>
</evidence>
<comment type="subcellular location">
    <subcellularLocation>
        <location evidence="7">Cytoplasm</location>
    </subcellularLocation>
    <subcellularLocation>
        <location evidence="7">Nucleus</location>
        <location evidence="7">Nucleolus</location>
    </subcellularLocation>
    <subcellularLocation>
        <location evidence="1 7">Nucleus</location>
    </subcellularLocation>
</comment>
<evidence type="ECO:0000256" key="4">
    <source>
        <dbReference type="ARBA" id="ARBA00022552"/>
    </source>
</evidence>
<evidence type="ECO:0000256" key="1">
    <source>
        <dbReference type="ARBA" id="ARBA00004123"/>
    </source>
</evidence>